<dbReference type="FunFam" id="3.40.640.10:FF:000003">
    <property type="entry name" value="Cysteine desulfurase IscS"/>
    <property type="match status" value="1"/>
</dbReference>
<evidence type="ECO:0000256" key="6">
    <source>
        <dbReference type="ARBA" id="ARBA00022723"/>
    </source>
</evidence>
<dbReference type="Gene3D" id="3.90.1150.10">
    <property type="entry name" value="Aspartate Aminotransferase, domain 1"/>
    <property type="match status" value="1"/>
</dbReference>
<dbReference type="GO" id="GO:0051537">
    <property type="term" value="F:2 iron, 2 sulfur cluster binding"/>
    <property type="evidence" value="ECO:0007669"/>
    <property type="project" value="UniProtKB-KW"/>
</dbReference>
<dbReference type="InterPro" id="IPR015421">
    <property type="entry name" value="PyrdxlP-dep_Trfase_major"/>
</dbReference>
<dbReference type="EMBL" id="JAESIY010000008">
    <property type="protein sequence ID" value="MBL3657653.1"/>
    <property type="molecule type" value="Genomic_DNA"/>
</dbReference>
<dbReference type="AlphaFoldDB" id="A0A937JZS0"/>
<feature type="domain" description="Aminotransferase class V" evidence="11">
    <location>
        <begin position="9"/>
        <end position="364"/>
    </location>
</feature>
<dbReference type="GO" id="GO:0031071">
    <property type="term" value="F:cysteine desulfurase activity"/>
    <property type="evidence" value="ECO:0007669"/>
    <property type="project" value="UniProtKB-EC"/>
</dbReference>
<keyword evidence="7" id="KW-0663">Pyridoxal phosphate</keyword>
<dbReference type="SUPFAM" id="SSF53383">
    <property type="entry name" value="PLP-dependent transferases"/>
    <property type="match status" value="1"/>
</dbReference>
<dbReference type="GO" id="GO:0046872">
    <property type="term" value="F:metal ion binding"/>
    <property type="evidence" value="ECO:0007669"/>
    <property type="project" value="UniProtKB-KW"/>
</dbReference>
<dbReference type="InterPro" id="IPR015422">
    <property type="entry name" value="PyrdxlP-dep_Trfase_small"/>
</dbReference>
<keyword evidence="8" id="KW-0408">Iron</keyword>
<dbReference type="InterPro" id="IPR000192">
    <property type="entry name" value="Aminotrans_V_dom"/>
</dbReference>
<keyword evidence="6" id="KW-0479">Metal-binding</keyword>
<evidence type="ECO:0000256" key="10">
    <source>
        <dbReference type="ARBA" id="ARBA00050776"/>
    </source>
</evidence>
<dbReference type="InterPro" id="IPR016454">
    <property type="entry name" value="Cysteine_dSase"/>
</dbReference>
<dbReference type="PIRSF" id="PIRSF005572">
    <property type="entry name" value="NifS"/>
    <property type="match status" value="1"/>
</dbReference>
<dbReference type="Proteomes" id="UP000659388">
    <property type="component" value="Unassembled WGS sequence"/>
</dbReference>
<evidence type="ECO:0000256" key="2">
    <source>
        <dbReference type="ARBA" id="ARBA00006490"/>
    </source>
</evidence>
<evidence type="ECO:0000259" key="11">
    <source>
        <dbReference type="Pfam" id="PF00266"/>
    </source>
</evidence>
<comment type="cofactor">
    <cofactor evidence="1">
        <name>pyridoxal 5'-phosphate</name>
        <dbReference type="ChEBI" id="CHEBI:597326"/>
    </cofactor>
</comment>
<keyword evidence="4" id="KW-0808">Transferase</keyword>
<comment type="catalytic activity">
    <reaction evidence="10">
        <text>(sulfur carrier)-H + L-cysteine = (sulfur carrier)-SH + L-alanine</text>
        <dbReference type="Rhea" id="RHEA:43892"/>
        <dbReference type="Rhea" id="RHEA-COMP:14737"/>
        <dbReference type="Rhea" id="RHEA-COMP:14739"/>
        <dbReference type="ChEBI" id="CHEBI:29917"/>
        <dbReference type="ChEBI" id="CHEBI:35235"/>
        <dbReference type="ChEBI" id="CHEBI:57972"/>
        <dbReference type="ChEBI" id="CHEBI:64428"/>
        <dbReference type="EC" id="2.8.1.7"/>
    </reaction>
</comment>
<evidence type="ECO:0000256" key="7">
    <source>
        <dbReference type="ARBA" id="ARBA00022898"/>
    </source>
</evidence>
<gene>
    <name evidence="12" type="ORF">JL102_16000</name>
</gene>
<proteinExistence type="inferred from homology"/>
<evidence type="ECO:0000313" key="13">
    <source>
        <dbReference type="Proteomes" id="UP000659388"/>
    </source>
</evidence>
<evidence type="ECO:0000256" key="1">
    <source>
        <dbReference type="ARBA" id="ARBA00001933"/>
    </source>
</evidence>
<keyword evidence="9" id="KW-0411">Iron-sulfur</keyword>
<dbReference type="PANTHER" id="PTHR11601:SF34">
    <property type="entry name" value="CYSTEINE DESULFURASE"/>
    <property type="match status" value="1"/>
</dbReference>
<accession>A0A937JZS0</accession>
<evidence type="ECO:0000256" key="4">
    <source>
        <dbReference type="ARBA" id="ARBA00022679"/>
    </source>
</evidence>
<dbReference type="InterPro" id="IPR015424">
    <property type="entry name" value="PyrdxlP-dep_Trfase"/>
</dbReference>
<reference evidence="12" key="1">
    <citation type="submission" date="2021-01" db="EMBL/GenBank/DDBJ databases">
        <title>Fulvivirga kasyanovii gen. nov., sp nov., a novel member of the phylum Bacteroidetes isolated from seawater in a mussel farm.</title>
        <authorList>
            <person name="Zhao L.-H."/>
            <person name="Wang Z.-J."/>
        </authorList>
    </citation>
    <scope>NUCLEOTIDE SEQUENCE</scope>
    <source>
        <strain evidence="12">2943</strain>
    </source>
</reference>
<dbReference type="Pfam" id="PF00266">
    <property type="entry name" value="Aminotran_5"/>
    <property type="match status" value="1"/>
</dbReference>
<evidence type="ECO:0000256" key="8">
    <source>
        <dbReference type="ARBA" id="ARBA00023004"/>
    </source>
</evidence>
<keyword evidence="13" id="KW-1185">Reference proteome</keyword>
<evidence type="ECO:0000313" key="12">
    <source>
        <dbReference type="EMBL" id="MBL3657653.1"/>
    </source>
</evidence>
<evidence type="ECO:0000256" key="3">
    <source>
        <dbReference type="ARBA" id="ARBA00012239"/>
    </source>
</evidence>
<keyword evidence="5" id="KW-0001">2Fe-2S</keyword>
<dbReference type="PANTHER" id="PTHR11601">
    <property type="entry name" value="CYSTEINE DESULFURYLASE FAMILY MEMBER"/>
    <property type="match status" value="1"/>
</dbReference>
<evidence type="ECO:0000256" key="9">
    <source>
        <dbReference type="ARBA" id="ARBA00023014"/>
    </source>
</evidence>
<dbReference type="Gene3D" id="3.40.640.10">
    <property type="entry name" value="Type I PLP-dependent aspartate aminotransferase-like (Major domain)"/>
    <property type="match status" value="1"/>
</dbReference>
<evidence type="ECO:0000256" key="5">
    <source>
        <dbReference type="ARBA" id="ARBA00022714"/>
    </source>
</evidence>
<protein>
    <recommendedName>
        <fullName evidence="3">cysteine desulfurase</fullName>
        <ecNumber evidence="3">2.8.1.7</ecNumber>
    </recommendedName>
</protein>
<name>A0A937JZS0_9BACT</name>
<dbReference type="EC" id="2.8.1.7" evidence="3"/>
<comment type="caution">
    <text evidence="12">The sequence shown here is derived from an EMBL/GenBank/DDBJ whole genome shotgun (WGS) entry which is preliminary data.</text>
</comment>
<dbReference type="RefSeq" id="WP_202245434.1">
    <property type="nucleotide sequence ID" value="NZ_JAESIY010000008.1"/>
</dbReference>
<sequence>MDTKNKKLYLDYSATTPVDPQVLQAMLPYFTESFGNASSASHVYGWDAEEAVETAREQVAELIGAKSKQIIFTSGSTESINIALQGVASNKGHIITCATEHNAVLRTCKTLENSGTEITLLGVNEKGNIDLNELEAAIQPNTELICIMAVNNETGVIHPIKSIGEIAKKHHLPLVVDATQAVGKIGFNIEESGADLVALSSHKIYGPKGIGALYIAKRMTKRLKPFLSGGTQEKGLRPGTLNVPGIVGMGKACELALNSLNEEYSRVKKLQKKLEKGILAITGSKINGYQTDRSPYITNIVFEGVLGEKVIRKLKHIAISQGSACTSNTVEPSHVLSAMHIPEKLALSAIRISIGKFTSAKDIDIAIQDITDAVNALRKVNI</sequence>
<comment type="similarity">
    <text evidence="2">Belongs to the class-V pyridoxal-phosphate-dependent aminotransferase family. NifS/IscS subfamily.</text>
</comment>
<organism evidence="12 13">
    <name type="scientific">Fulvivirga sediminis</name>
    <dbReference type="NCBI Taxonomy" id="2803949"/>
    <lineage>
        <taxon>Bacteria</taxon>
        <taxon>Pseudomonadati</taxon>
        <taxon>Bacteroidota</taxon>
        <taxon>Cytophagia</taxon>
        <taxon>Cytophagales</taxon>
        <taxon>Fulvivirgaceae</taxon>
        <taxon>Fulvivirga</taxon>
    </lineage>
</organism>